<dbReference type="InterPro" id="IPR001764">
    <property type="entry name" value="Glyco_hydro_3_N"/>
</dbReference>
<dbReference type="InterPro" id="IPR036881">
    <property type="entry name" value="Glyco_hydro_3_C_sf"/>
</dbReference>
<gene>
    <name evidence="6" type="ORF">ABOZ73_04340</name>
</gene>
<evidence type="ECO:0000259" key="3">
    <source>
        <dbReference type="Pfam" id="PF00933"/>
    </source>
</evidence>
<dbReference type="PANTHER" id="PTHR30620:SF77">
    <property type="entry name" value="LYSOSOMAL BETA GLUCOSIDASE-LIKE"/>
    <property type="match status" value="1"/>
</dbReference>
<dbReference type="PANTHER" id="PTHR30620">
    <property type="entry name" value="PERIPLASMIC BETA-GLUCOSIDASE-RELATED"/>
    <property type="match status" value="1"/>
</dbReference>
<evidence type="ECO:0000259" key="5">
    <source>
        <dbReference type="Pfam" id="PF18559"/>
    </source>
</evidence>
<evidence type="ECO:0000256" key="1">
    <source>
        <dbReference type="ARBA" id="ARBA00022801"/>
    </source>
</evidence>
<dbReference type="InterPro" id="IPR017853">
    <property type="entry name" value="GH"/>
</dbReference>
<feature type="signal peptide" evidence="2">
    <location>
        <begin position="1"/>
        <end position="22"/>
    </location>
</feature>
<accession>A0AB39KWR8</accession>
<evidence type="ECO:0000256" key="2">
    <source>
        <dbReference type="SAM" id="SignalP"/>
    </source>
</evidence>
<dbReference type="EMBL" id="CP158375">
    <property type="protein sequence ID" value="XDO97656.1"/>
    <property type="molecule type" value="Genomic_DNA"/>
</dbReference>
<evidence type="ECO:0000313" key="6">
    <source>
        <dbReference type="EMBL" id="XDO97656.1"/>
    </source>
</evidence>
<name>A0AB39KWR8_9CAUL</name>
<dbReference type="InterPro" id="IPR051915">
    <property type="entry name" value="Cellulose_Degrad_GH3"/>
</dbReference>
<feature type="domain" description="Glycoside hydrolase family 3 C-terminal" evidence="4">
    <location>
        <begin position="428"/>
        <end position="641"/>
    </location>
</feature>
<reference evidence="6" key="1">
    <citation type="submission" date="2024-06" db="EMBL/GenBank/DDBJ databases">
        <title>Caulobacter inopinatus, sp. nov.</title>
        <authorList>
            <person name="Donachie S.P."/>
        </authorList>
    </citation>
    <scope>NUCLEOTIDE SEQUENCE</scope>
    <source>
        <strain evidence="6">73W</strain>
    </source>
</reference>
<dbReference type="Gene3D" id="3.20.20.300">
    <property type="entry name" value="Glycoside hydrolase, family 3, N-terminal domain"/>
    <property type="match status" value="1"/>
</dbReference>
<dbReference type="Gene3D" id="3.40.50.1700">
    <property type="entry name" value="Glycoside hydrolase family 3 C-terminal domain"/>
    <property type="match status" value="1"/>
</dbReference>
<sequence length="842" mass="88373">MKLAPSLTAIALVLAAGSTAVAAEKLTPSGPASANPALWPKAHSPAAITDAKTEAFITDLMSKMSIEEKVGQLVQADIGWIKPEDLRKYPLGSILAGGNSAPDANERATPQRWMEFLREFRAVALEKRDGHVPIPIMFGIDAVHGHNNVVGATVFPHNIGLGAARDPELIGRIGKATAEEVAVTGADWTFGPTLAVPRDDRWGRSYEGYGENPEIVRSYAGPMTLGLQGKLVAGQSLAKGHIPGSAKHFLADGGTKDGKDQGDFVGTEAELIRDHVQGYVPAINDGVLTVMVSFSSWNGVKHTGNRSLLTDVLQKQMGFEGFTVGDWNAHGQVAGCTTTNCPQAINAGLDMFMAPDSWKELYDNTLAQAKSGEIGMARIDDAVRRIIRVKVKSGLFDAGHYEGVEGKFDRLAAPEHRAIAREAVRKSLVLLKNNGGVLPLKANAKILVAGDGADNIGKQSGGWTIDWQGAANTNADFPQGQSIFGGIAEAAKAAGGSAELRVDGSFKSKPDVAVVVFGENPYAEFQGDIPTLDYQPGDARDLALLKKLKAQGIPVVSVFLSGRPMWTNPEINASDAFVAAWLPGTEGGGVADVLLRKADGAVNHDFKGKLSFSWPKTAAQIPNVGEPGYDPQFAYGYGLTYASKTNVAKLAEVSGVPDVKINTDAFFGAGRVLTPWIVQIGDPSGLATANAVGATKSPGGLSEIKPVDGAAQESARGVTFDGPGEGRLVFAGPAIDLTRQTNGDLALAITWRQDAKPEGKVLVGMGCGDNCGAAFDFTAAAKAAPVGQWTTTAIKLSCFREIGLDVSKISTPLFVNAEGKFAFSFSKVELVPSPGGAACPAR</sequence>
<evidence type="ECO:0000259" key="4">
    <source>
        <dbReference type="Pfam" id="PF01915"/>
    </source>
</evidence>
<dbReference type="PRINTS" id="PR00133">
    <property type="entry name" value="GLHYDRLASE3"/>
</dbReference>
<dbReference type="Pfam" id="PF01915">
    <property type="entry name" value="Glyco_hydro_3_C"/>
    <property type="match status" value="1"/>
</dbReference>
<dbReference type="Pfam" id="PF18559">
    <property type="entry name" value="Exop_C"/>
    <property type="match status" value="1"/>
</dbReference>
<dbReference type="GO" id="GO:0009251">
    <property type="term" value="P:glucan catabolic process"/>
    <property type="evidence" value="ECO:0007669"/>
    <property type="project" value="TreeGrafter"/>
</dbReference>
<feature type="domain" description="Glycoside hydrolase family 3 N-terminal" evidence="3">
    <location>
        <begin position="66"/>
        <end position="389"/>
    </location>
</feature>
<dbReference type="InterPro" id="IPR041443">
    <property type="entry name" value="Exop_C"/>
</dbReference>
<feature type="chain" id="PRO_5044269876" evidence="2">
    <location>
        <begin position="23"/>
        <end position="842"/>
    </location>
</feature>
<dbReference type="Gene3D" id="2.60.120.430">
    <property type="entry name" value="Galactose-binding lectin"/>
    <property type="match status" value="1"/>
</dbReference>
<dbReference type="RefSeq" id="WP_369061018.1">
    <property type="nucleotide sequence ID" value="NZ_CP158375.1"/>
</dbReference>
<dbReference type="SUPFAM" id="SSF51445">
    <property type="entry name" value="(Trans)glycosidases"/>
    <property type="match status" value="1"/>
</dbReference>
<organism evidence="6">
    <name type="scientific">Caulobacter sp. 73W</name>
    <dbReference type="NCBI Taxonomy" id="3161137"/>
    <lineage>
        <taxon>Bacteria</taxon>
        <taxon>Pseudomonadati</taxon>
        <taxon>Pseudomonadota</taxon>
        <taxon>Alphaproteobacteria</taxon>
        <taxon>Caulobacterales</taxon>
        <taxon>Caulobacteraceae</taxon>
        <taxon>Caulobacter</taxon>
    </lineage>
</organism>
<dbReference type="SUPFAM" id="SSF52279">
    <property type="entry name" value="Beta-D-glucan exohydrolase, C-terminal domain"/>
    <property type="match status" value="1"/>
</dbReference>
<dbReference type="InterPro" id="IPR002772">
    <property type="entry name" value="Glyco_hydro_3_C"/>
</dbReference>
<dbReference type="AlphaFoldDB" id="A0AB39KWR8"/>
<keyword evidence="2" id="KW-0732">Signal</keyword>
<dbReference type="GO" id="GO:0008422">
    <property type="term" value="F:beta-glucosidase activity"/>
    <property type="evidence" value="ECO:0007669"/>
    <property type="project" value="TreeGrafter"/>
</dbReference>
<keyword evidence="1" id="KW-0378">Hydrolase</keyword>
<dbReference type="InterPro" id="IPR036962">
    <property type="entry name" value="Glyco_hydro_3_N_sf"/>
</dbReference>
<protein>
    <submittedName>
        <fullName evidence="6">Exo 1,3/1,4-beta-D-glucan glucohydrolase</fullName>
    </submittedName>
</protein>
<dbReference type="Pfam" id="PF00933">
    <property type="entry name" value="Glyco_hydro_3"/>
    <property type="match status" value="1"/>
</dbReference>
<feature type="domain" description="ExoP galactose-binding-like" evidence="5">
    <location>
        <begin position="675"/>
        <end position="830"/>
    </location>
</feature>
<proteinExistence type="predicted"/>